<feature type="compositionally biased region" description="Basic and acidic residues" evidence="1">
    <location>
        <begin position="131"/>
        <end position="148"/>
    </location>
</feature>
<evidence type="ECO:0000313" key="2">
    <source>
        <dbReference type="Proteomes" id="UP000887565"/>
    </source>
</evidence>
<name>A0A915JWY3_ROMCU</name>
<dbReference type="WBParaSite" id="nRc.2.0.1.t30237-RA">
    <property type="protein sequence ID" value="nRc.2.0.1.t30237-RA"/>
    <property type="gene ID" value="nRc.2.0.1.g30237"/>
</dbReference>
<evidence type="ECO:0000313" key="3">
    <source>
        <dbReference type="WBParaSite" id="nRc.2.0.1.t30237-RA"/>
    </source>
</evidence>
<dbReference type="Proteomes" id="UP000887565">
    <property type="component" value="Unplaced"/>
</dbReference>
<sequence>MFEELETLDYDDSPTPMPKLGVGRQASQLLDSSPPRMPQSFCSEDGETEKLGEKENYAPQMEMAQDINGPGNKEVLLANFCIPKISRPFRAPLLEMDSLEPNIAAFQKEGVAERANIALATAASKNAHKNAKVDTRPPRPDWPDKKKK</sequence>
<dbReference type="AlphaFoldDB" id="A0A915JWY3"/>
<organism evidence="2 3">
    <name type="scientific">Romanomermis culicivorax</name>
    <name type="common">Nematode worm</name>
    <dbReference type="NCBI Taxonomy" id="13658"/>
    <lineage>
        <taxon>Eukaryota</taxon>
        <taxon>Metazoa</taxon>
        <taxon>Ecdysozoa</taxon>
        <taxon>Nematoda</taxon>
        <taxon>Enoplea</taxon>
        <taxon>Dorylaimia</taxon>
        <taxon>Mermithida</taxon>
        <taxon>Mermithoidea</taxon>
        <taxon>Mermithidae</taxon>
        <taxon>Romanomermis</taxon>
    </lineage>
</organism>
<evidence type="ECO:0000256" key="1">
    <source>
        <dbReference type="SAM" id="MobiDB-lite"/>
    </source>
</evidence>
<feature type="region of interest" description="Disordered" evidence="1">
    <location>
        <begin position="1"/>
        <end position="52"/>
    </location>
</feature>
<feature type="region of interest" description="Disordered" evidence="1">
    <location>
        <begin position="122"/>
        <end position="148"/>
    </location>
</feature>
<proteinExistence type="predicted"/>
<feature type="compositionally biased region" description="Acidic residues" evidence="1">
    <location>
        <begin position="1"/>
        <end position="12"/>
    </location>
</feature>
<accession>A0A915JWY3</accession>
<protein>
    <submittedName>
        <fullName evidence="3">Uncharacterized protein</fullName>
    </submittedName>
</protein>
<keyword evidence="2" id="KW-1185">Reference proteome</keyword>
<reference evidence="3" key="1">
    <citation type="submission" date="2022-11" db="UniProtKB">
        <authorList>
            <consortium name="WormBaseParasite"/>
        </authorList>
    </citation>
    <scope>IDENTIFICATION</scope>
</reference>